<dbReference type="PATRIC" id="fig|35746.4.peg.1127"/>
<proteinExistence type="predicted"/>
<dbReference type="AlphaFoldDB" id="A0A0K1IS84"/>
<evidence type="ECO:0000313" key="3">
    <source>
        <dbReference type="Proteomes" id="UP000066124"/>
    </source>
</evidence>
<dbReference type="EMBL" id="CP011947">
    <property type="protein sequence ID" value="AKU07185.1"/>
    <property type="molecule type" value="Genomic_DNA"/>
</dbReference>
<protein>
    <submittedName>
        <fullName evidence="2">Uncharacterized protein</fullName>
    </submittedName>
</protein>
<keyword evidence="1" id="KW-1133">Transmembrane helix</keyword>
<gene>
    <name evidence="2" type="ORF">ABY42_05300</name>
</gene>
<name>A0A0K1IS84_HALGI</name>
<organism evidence="2 3">
    <name type="scientific">Haloferax gibbonsii</name>
    <dbReference type="NCBI Taxonomy" id="35746"/>
    <lineage>
        <taxon>Archaea</taxon>
        <taxon>Methanobacteriati</taxon>
        <taxon>Methanobacteriota</taxon>
        <taxon>Stenosarchaea group</taxon>
        <taxon>Halobacteria</taxon>
        <taxon>Halobacteriales</taxon>
        <taxon>Haloferacaceae</taxon>
        <taxon>Haloferax</taxon>
    </lineage>
</organism>
<keyword evidence="1" id="KW-0472">Membrane</keyword>
<dbReference type="GeneID" id="25245354"/>
<sequence length="65" mass="7253">MSLLPYWLSTEFPHVLVVAVPLLLILLLAGGLAAKAVASRVLEPRQDLERRVAELETKLDERSDE</sequence>
<keyword evidence="1" id="KW-0812">Transmembrane</keyword>
<dbReference type="RefSeq" id="WP_050458883.1">
    <property type="nucleotide sequence ID" value="NZ_CP011947.1"/>
</dbReference>
<accession>A0A0K1IS84</accession>
<reference evidence="3" key="1">
    <citation type="journal article" date="2015" name="J. Biotechnol.">
        <title>Complete genome sequence of Haloferax gibbonsii strain ARA6, a potential producer of polyhydroxyalkanoates and halocins isolated from Araruama, Rio de Janeiro, Brasil.</title>
        <authorList>
            <person name="Pinto L.H."/>
            <person name="D'Alincourt Carvalho-Assef A.P."/>
            <person name="Vieira R.P."/>
            <person name="Clementino M.M."/>
            <person name="Albano R.M."/>
        </authorList>
    </citation>
    <scope>NUCLEOTIDE SEQUENCE [LARGE SCALE GENOMIC DNA]</scope>
    <source>
        <strain evidence="3">ARA6</strain>
    </source>
</reference>
<evidence type="ECO:0000256" key="1">
    <source>
        <dbReference type="SAM" id="Phobius"/>
    </source>
</evidence>
<evidence type="ECO:0000313" key="2">
    <source>
        <dbReference type="EMBL" id="AKU07185.1"/>
    </source>
</evidence>
<dbReference type="Proteomes" id="UP000066124">
    <property type="component" value="Chromosome"/>
</dbReference>
<feature type="transmembrane region" description="Helical" evidence="1">
    <location>
        <begin position="12"/>
        <end position="34"/>
    </location>
</feature>
<dbReference type="KEGG" id="hgi:ABY42_05300"/>